<dbReference type="GO" id="GO:0080090">
    <property type="term" value="P:regulation of primary metabolic process"/>
    <property type="evidence" value="ECO:0007669"/>
    <property type="project" value="UniProtKB-ARBA"/>
</dbReference>
<dbReference type="FunFam" id="1.10.10.60:FF:000218">
    <property type="entry name" value="Myb transcription factor"/>
    <property type="match status" value="1"/>
</dbReference>
<sequence>MRTSSGLRKGAWTKEEDILLRNCIAKYGEGKWHQVPSRAGLNRCRKSCRLRWLNYLKPDIKRGDFSSDEVDLMIRLHKLLGNRWSLIAGRLPGRTANDVKNYWNTHMQKKMAARRELPKQSLTPAAAYKVNRSGKTTRQTKTSSNNVLVKPRPRAFSKNIINNNVHRIINSKKSASNLETPMRKFDKKTGNDSPLPAPITSAQPESGNHNINTTPSSSNIQFWLDNLFSDKDPAAATNAAVSTSPAGDACWSSLGDGSGSVEEDMTAGLFQGGELSELQACVKDGAECNREAGLFGSNFFSFDSEFWNFLVSDAYVVDH</sequence>
<keyword evidence="6" id="KW-0804">Transcription</keyword>
<dbReference type="GO" id="GO:0005634">
    <property type="term" value="C:nucleus"/>
    <property type="evidence" value="ECO:0007669"/>
    <property type="project" value="UniProtKB-SubCell"/>
</dbReference>
<dbReference type="PROSITE" id="PS50090">
    <property type="entry name" value="MYB_LIKE"/>
    <property type="match status" value="2"/>
</dbReference>
<dbReference type="InterPro" id="IPR009057">
    <property type="entry name" value="Homeodomain-like_sf"/>
</dbReference>
<dbReference type="Proteomes" id="UP001161247">
    <property type="component" value="Chromosome 6"/>
</dbReference>
<feature type="domain" description="Myb-like" evidence="9">
    <location>
        <begin position="57"/>
        <end position="107"/>
    </location>
</feature>
<name>A0AAV1DUH3_OLDCO</name>
<dbReference type="PANTHER" id="PTHR47999">
    <property type="entry name" value="TRANSCRIPTION FACTOR MYB8-RELATED-RELATED"/>
    <property type="match status" value="1"/>
</dbReference>
<feature type="compositionally biased region" description="Basic and acidic residues" evidence="8">
    <location>
        <begin position="181"/>
        <end position="190"/>
    </location>
</feature>
<accession>A0AAV1DUH3</accession>
<evidence type="ECO:0000259" key="9">
    <source>
        <dbReference type="PROSITE" id="PS50090"/>
    </source>
</evidence>
<reference evidence="11" key="1">
    <citation type="submission" date="2023-03" db="EMBL/GenBank/DDBJ databases">
        <authorList>
            <person name="Julca I."/>
        </authorList>
    </citation>
    <scope>NUCLEOTIDE SEQUENCE</scope>
</reference>
<evidence type="ECO:0000256" key="1">
    <source>
        <dbReference type="ARBA" id="ARBA00004123"/>
    </source>
</evidence>
<dbReference type="GO" id="GO:0003677">
    <property type="term" value="F:DNA binding"/>
    <property type="evidence" value="ECO:0007669"/>
    <property type="project" value="UniProtKB-KW"/>
</dbReference>
<keyword evidence="5" id="KW-0010">Activator</keyword>
<dbReference type="SUPFAM" id="SSF46689">
    <property type="entry name" value="Homeodomain-like"/>
    <property type="match status" value="1"/>
</dbReference>
<keyword evidence="4" id="KW-0238">DNA-binding</keyword>
<dbReference type="InterPro" id="IPR017930">
    <property type="entry name" value="Myb_dom"/>
</dbReference>
<dbReference type="Gene3D" id="1.10.10.60">
    <property type="entry name" value="Homeodomain-like"/>
    <property type="match status" value="2"/>
</dbReference>
<evidence type="ECO:0000259" key="10">
    <source>
        <dbReference type="PROSITE" id="PS51294"/>
    </source>
</evidence>
<feature type="region of interest" description="Disordered" evidence="8">
    <location>
        <begin position="172"/>
        <end position="207"/>
    </location>
</feature>
<keyword evidence="7" id="KW-0539">Nucleus</keyword>
<keyword evidence="3" id="KW-0805">Transcription regulation</keyword>
<dbReference type="PROSITE" id="PS51294">
    <property type="entry name" value="HTH_MYB"/>
    <property type="match status" value="2"/>
</dbReference>
<feature type="domain" description="Myb-like" evidence="9">
    <location>
        <begin position="4"/>
        <end position="56"/>
    </location>
</feature>
<evidence type="ECO:0000256" key="6">
    <source>
        <dbReference type="ARBA" id="ARBA00023163"/>
    </source>
</evidence>
<feature type="domain" description="HTH myb-type" evidence="10">
    <location>
        <begin position="61"/>
        <end position="111"/>
    </location>
</feature>
<dbReference type="InterPro" id="IPR001005">
    <property type="entry name" value="SANT/Myb"/>
</dbReference>
<dbReference type="Pfam" id="PF00249">
    <property type="entry name" value="Myb_DNA-binding"/>
    <property type="match status" value="2"/>
</dbReference>
<evidence type="ECO:0000256" key="4">
    <source>
        <dbReference type="ARBA" id="ARBA00023125"/>
    </source>
</evidence>
<evidence type="ECO:0000256" key="8">
    <source>
        <dbReference type="SAM" id="MobiDB-lite"/>
    </source>
</evidence>
<organism evidence="11 12">
    <name type="scientific">Oldenlandia corymbosa var. corymbosa</name>
    <dbReference type="NCBI Taxonomy" id="529605"/>
    <lineage>
        <taxon>Eukaryota</taxon>
        <taxon>Viridiplantae</taxon>
        <taxon>Streptophyta</taxon>
        <taxon>Embryophyta</taxon>
        <taxon>Tracheophyta</taxon>
        <taxon>Spermatophyta</taxon>
        <taxon>Magnoliopsida</taxon>
        <taxon>eudicotyledons</taxon>
        <taxon>Gunneridae</taxon>
        <taxon>Pentapetalae</taxon>
        <taxon>asterids</taxon>
        <taxon>lamiids</taxon>
        <taxon>Gentianales</taxon>
        <taxon>Rubiaceae</taxon>
        <taxon>Rubioideae</taxon>
        <taxon>Spermacoceae</taxon>
        <taxon>Hedyotis-Oldenlandia complex</taxon>
        <taxon>Oldenlandia</taxon>
    </lineage>
</organism>
<evidence type="ECO:0000256" key="7">
    <source>
        <dbReference type="ARBA" id="ARBA00023242"/>
    </source>
</evidence>
<evidence type="ECO:0000256" key="2">
    <source>
        <dbReference type="ARBA" id="ARBA00022737"/>
    </source>
</evidence>
<keyword evidence="2" id="KW-0677">Repeat</keyword>
<feature type="domain" description="HTH myb-type" evidence="10">
    <location>
        <begin position="4"/>
        <end position="60"/>
    </location>
</feature>
<dbReference type="SMART" id="SM00717">
    <property type="entry name" value="SANT"/>
    <property type="match status" value="2"/>
</dbReference>
<dbReference type="AlphaFoldDB" id="A0AAV1DUH3"/>
<dbReference type="CDD" id="cd00167">
    <property type="entry name" value="SANT"/>
    <property type="match status" value="2"/>
</dbReference>
<evidence type="ECO:0000313" key="11">
    <source>
        <dbReference type="EMBL" id="CAI9110575.1"/>
    </source>
</evidence>
<evidence type="ECO:0000256" key="3">
    <source>
        <dbReference type="ARBA" id="ARBA00023015"/>
    </source>
</evidence>
<evidence type="ECO:0000313" key="12">
    <source>
        <dbReference type="Proteomes" id="UP001161247"/>
    </source>
</evidence>
<evidence type="ECO:0000256" key="5">
    <source>
        <dbReference type="ARBA" id="ARBA00023159"/>
    </source>
</evidence>
<dbReference type="PANTHER" id="PTHR47999:SF24">
    <property type="entry name" value="TRANSCRIPTION FACTOR MYB90"/>
    <property type="match status" value="1"/>
</dbReference>
<comment type="subcellular location">
    <subcellularLocation>
        <location evidence="1">Nucleus</location>
    </subcellularLocation>
</comment>
<proteinExistence type="predicted"/>
<keyword evidence="12" id="KW-1185">Reference proteome</keyword>
<dbReference type="EMBL" id="OX459123">
    <property type="protein sequence ID" value="CAI9110575.1"/>
    <property type="molecule type" value="Genomic_DNA"/>
</dbReference>
<gene>
    <name evidence="11" type="ORF">OLC1_LOCUS18188</name>
</gene>
<protein>
    <submittedName>
        <fullName evidence="11">OLC1v1010627C1</fullName>
    </submittedName>
</protein>
<dbReference type="InterPro" id="IPR015495">
    <property type="entry name" value="Myb_TF_plants"/>
</dbReference>